<dbReference type="GO" id="GO:0043709">
    <property type="term" value="P:cell adhesion involved in single-species biofilm formation"/>
    <property type="evidence" value="ECO:0007669"/>
    <property type="project" value="TreeGrafter"/>
</dbReference>
<gene>
    <name evidence="3" type="ORF">D6C13_24490</name>
</gene>
<protein>
    <submittedName>
        <fullName evidence="3">Fimbrial protein</fullName>
    </submittedName>
</protein>
<comment type="caution">
    <text evidence="3">The sequence shown here is derived from an EMBL/GenBank/DDBJ whole genome shotgun (WGS) entry which is preliminary data.</text>
</comment>
<dbReference type="EMBL" id="RAHH01000052">
    <property type="protein sequence ID" value="RJT32578.1"/>
    <property type="molecule type" value="Genomic_DNA"/>
</dbReference>
<dbReference type="OrthoDB" id="6485132at2"/>
<feature type="domain" description="Fimbrial-type adhesion" evidence="2">
    <location>
        <begin position="30"/>
        <end position="178"/>
    </location>
</feature>
<dbReference type="AlphaFoldDB" id="A0A419N1W1"/>
<dbReference type="Pfam" id="PF00419">
    <property type="entry name" value="Fimbrial"/>
    <property type="match status" value="1"/>
</dbReference>
<dbReference type="Proteomes" id="UP000284908">
    <property type="component" value="Unassembled WGS sequence"/>
</dbReference>
<name>A0A419N1W1_9GAMM</name>
<accession>A0A419N1W1</accession>
<dbReference type="RefSeq" id="WP_120135228.1">
    <property type="nucleotide sequence ID" value="NZ_RAHH01000052.1"/>
</dbReference>
<feature type="signal peptide" evidence="1">
    <location>
        <begin position="1"/>
        <end position="24"/>
    </location>
</feature>
<dbReference type="Gene3D" id="2.60.40.1090">
    <property type="entry name" value="Fimbrial-type adhesion domain"/>
    <property type="match status" value="1"/>
</dbReference>
<dbReference type="PANTHER" id="PTHR33420">
    <property type="entry name" value="FIMBRIAL SUBUNIT ELFA-RELATED"/>
    <property type="match status" value="1"/>
</dbReference>
<evidence type="ECO:0000313" key="3">
    <source>
        <dbReference type="EMBL" id="RJT32578.1"/>
    </source>
</evidence>
<dbReference type="InterPro" id="IPR008966">
    <property type="entry name" value="Adhesion_dom_sf"/>
</dbReference>
<dbReference type="GO" id="GO:0009289">
    <property type="term" value="C:pilus"/>
    <property type="evidence" value="ECO:0007669"/>
    <property type="project" value="InterPro"/>
</dbReference>
<dbReference type="InterPro" id="IPR036937">
    <property type="entry name" value="Adhesion_dom_fimbrial_sf"/>
</dbReference>
<dbReference type="PANTHER" id="PTHR33420:SF5">
    <property type="entry name" value="FIMBRIAL SUBUNIT"/>
    <property type="match status" value="1"/>
</dbReference>
<evidence type="ECO:0000256" key="1">
    <source>
        <dbReference type="SAM" id="SignalP"/>
    </source>
</evidence>
<evidence type="ECO:0000313" key="4">
    <source>
        <dbReference type="Proteomes" id="UP000284908"/>
    </source>
</evidence>
<reference evidence="3 4" key="1">
    <citation type="submission" date="2018-09" db="EMBL/GenBank/DDBJ databases">
        <authorList>
            <person name="Le Fleche-Mateos A."/>
        </authorList>
    </citation>
    <scope>NUCLEOTIDE SEQUENCE [LARGE SCALE GENOMIC DNA]</scope>
    <source>
        <strain evidence="3 4">DSM 27399</strain>
    </source>
</reference>
<evidence type="ECO:0000259" key="2">
    <source>
        <dbReference type="Pfam" id="PF00419"/>
    </source>
</evidence>
<feature type="chain" id="PRO_5019147321" evidence="1">
    <location>
        <begin position="25"/>
        <end position="178"/>
    </location>
</feature>
<dbReference type="InterPro" id="IPR000259">
    <property type="entry name" value="Adhesion_dom_fimbrial"/>
</dbReference>
<proteinExistence type="predicted"/>
<dbReference type="SUPFAM" id="SSF49401">
    <property type="entry name" value="Bacterial adhesins"/>
    <property type="match status" value="1"/>
</dbReference>
<dbReference type="InterPro" id="IPR050263">
    <property type="entry name" value="Bact_Fimbrial_Adh_Pro"/>
</dbReference>
<keyword evidence="4" id="KW-1185">Reference proteome</keyword>
<organism evidence="3 4">
    <name type="scientific">Rahnella woolbedingensis</name>
    <dbReference type="NCBI Taxonomy" id="1510574"/>
    <lineage>
        <taxon>Bacteria</taxon>
        <taxon>Pseudomonadati</taxon>
        <taxon>Pseudomonadota</taxon>
        <taxon>Gammaproteobacteria</taxon>
        <taxon>Enterobacterales</taxon>
        <taxon>Yersiniaceae</taxon>
        <taxon>Rahnella</taxon>
    </lineage>
</organism>
<sequence>MKILRGYPLLLGTLLVLASAPALADGYNLQLTGTILSRTCEVDSSSQKQTVEIGEFSVYDFATSGSVSRPKGFDIILKDCGSAATGAVLSFTGTSDAADPALLALSDTGGAGAMASGIAVQILNDTQQSLDLNSASPPTYTLVPGDNTLSFYLRYKSTQDVVTAGNATAVMYFDLQYQ</sequence>
<keyword evidence="1" id="KW-0732">Signal</keyword>